<dbReference type="EMBL" id="JAYMYQ010000004">
    <property type="protein sequence ID" value="KAK7338389.1"/>
    <property type="molecule type" value="Genomic_DNA"/>
</dbReference>
<gene>
    <name evidence="2" type="ORF">VNO77_18996</name>
</gene>
<organism evidence="2 3">
    <name type="scientific">Canavalia gladiata</name>
    <name type="common">Sword bean</name>
    <name type="synonym">Dolichos gladiatus</name>
    <dbReference type="NCBI Taxonomy" id="3824"/>
    <lineage>
        <taxon>Eukaryota</taxon>
        <taxon>Viridiplantae</taxon>
        <taxon>Streptophyta</taxon>
        <taxon>Embryophyta</taxon>
        <taxon>Tracheophyta</taxon>
        <taxon>Spermatophyta</taxon>
        <taxon>Magnoliopsida</taxon>
        <taxon>eudicotyledons</taxon>
        <taxon>Gunneridae</taxon>
        <taxon>Pentapetalae</taxon>
        <taxon>rosids</taxon>
        <taxon>fabids</taxon>
        <taxon>Fabales</taxon>
        <taxon>Fabaceae</taxon>
        <taxon>Papilionoideae</taxon>
        <taxon>50 kb inversion clade</taxon>
        <taxon>NPAAA clade</taxon>
        <taxon>indigoferoid/millettioid clade</taxon>
        <taxon>Phaseoleae</taxon>
        <taxon>Canavalia</taxon>
    </lineage>
</organism>
<keyword evidence="1" id="KW-1133">Transmembrane helix</keyword>
<evidence type="ECO:0000256" key="1">
    <source>
        <dbReference type="SAM" id="Phobius"/>
    </source>
</evidence>
<evidence type="ECO:0000313" key="2">
    <source>
        <dbReference type="EMBL" id="KAK7338389.1"/>
    </source>
</evidence>
<keyword evidence="1" id="KW-0812">Transmembrane</keyword>
<evidence type="ECO:0000313" key="3">
    <source>
        <dbReference type="Proteomes" id="UP001367508"/>
    </source>
</evidence>
<comment type="caution">
    <text evidence="2">The sequence shown here is derived from an EMBL/GenBank/DDBJ whole genome shotgun (WGS) entry which is preliminary data.</text>
</comment>
<accession>A0AAN9QK45</accession>
<dbReference type="AlphaFoldDB" id="A0AAN9QK45"/>
<name>A0AAN9QK45_CANGL</name>
<protein>
    <submittedName>
        <fullName evidence="2">Uncharacterized protein</fullName>
    </submittedName>
</protein>
<keyword evidence="3" id="KW-1185">Reference proteome</keyword>
<proteinExistence type="predicted"/>
<keyword evidence="1" id="KW-0472">Membrane</keyword>
<reference evidence="2 3" key="1">
    <citation type="submission" date="2024-01" db="EMBL/GenBank/DDBJ databases">
        <title>The genomes of 5 underutilized Papilionoideae crops provide insights into root nodulation and disease resistanc.</title>
        <authorList>
            <person name="Jiang F."/>
        </authorList>
    </citation>
    <scope>NUCLEOTIDE SEQUENCE [LARGE SCALE GENOMIC DNA]</scope>
    <source>
        <strain evidence="2">LVBAO_FW01</strain>
        <tissue evidence="2">Leaves</tissue>
    </source>
</reference>
<feature type="transmembrane region" description="Helical" evidence="1">
    <location>
        <begin position="20"/>
        <end position="40"/>
    </location>
</feature>
<sequence>MDMQTCTTSKSNKKWLYLDPFYIFVAKIPLSCTFCFCSIFKSMQVLSTYSAWTKKKSTYATFYRPTNYLEPLV</sequence>
<dbReference type="Proteomes" id="UP001367508">
    <property type="component" value="Unassembled WGS sequence"/>
</dbReference>